<proteinExistence type="predicted"/>
<keyword evidence="1 2" id="KW-0238">DNA-binding</keyword>
<dbReference type="Gene3D" id="1.10.357.10">
    <property type="entry name" value="Tetracycline Repressor, domain 2"/>
    <property type="match status" value="1"/>
</dbReference>
<dbReference type="PANTHER" id="PTHR30055:SF226">
    <property type="entry name" value="HTH-TYPE TRANSCRIPTIONAL REGULATOR PKSA"/>
    <property type="match status" value="1"/>
</dbReference>
<dbReference type="PRINTS" id="PR00455">
    <property type="entry name" value="HTHTETR"/>
</dbReference>
<evidence type="ECO:0000259" key="3">
    <source>
        <dbReference type="PROSITE" id="PS50977"/>
    </source>
</evidence>
<reference evidence="4" key="1">
    <citation type="journal article" date="2022" name="Front Environ Sci">
        <title>Complete genome sequence analysis of a novel alkane-degrading bacterial strain, Acinetobacter vivianii KJ-1, and its diesel degradation ability.</title>
        <authorList>
            <person name="Zhang Y."/>
            <person name="Song F."/>
            <person name="Wang J."/>
            <person name="Zhao Q."/>
            <person name="Zheng L."/>
            <person name="Wang Z."/>
            <person name="Zhang X."/>
            <person name="Gao Y."/>
            <person name="Chen G."/>
            <person name="Huang Y."/>
        </authorList>
    </citation>
    <scope>NUCLEOTIDE SEQUENCE</scope>
    <source>
        <strain evidence="4">KJ-1</strain>
    </source>
</reference>
<dbReference type="InterPro" id="IPR001647">
    <property type="entry name" value="HTH_TetR"/>
</dbReference>
<evidence type="ECO:0000313" key="5">
    <source>
        <dbReference type="Proteomes" id="UP001199528"/>
    </source>
</evidence>
<protein>
    <submittedName>
        <fullName evidence="4">Helix-turn-helix domain containing protein</fullName>
    </submittedName>
</protein>
<name>A0AAJ6NM24_9GAMM</name>
<dbReference type="Pfam" id="PF00440">
    <property type="entry name" value="TetR_N"/>
    <property type="match status" value="1"/>
</dbReference>
<dbReference type="RefSeq" id="WP_272656163.1">
    <property type="nucleotide sequence ID" value="NZ_CP085083.1"/>
</dbReference>
<gene>
    <name evidence="4" type="ORF">LF296_03920</name>
</gene>
<dbReference type="Proteomes" id="UP001199528">
    <property type="component" value="Chromosome"/>
</dbReference>
<dbReference type="GO" id="GO:0003700">
    <property type="term" value="F:DNA-binding transcription factor activity"/>
    <property type="evidence" value="ECO:0007669"/>
    <property type="project" value="TreeGrafter"/>
</dbReference>
<dbReference type="SUPFAM" id="SSF46689">
    <property type="entry name" value="Homeodomain-like"/>
    <property type="match status" value="1"/>
</dbReference>
<sequence length="198" mass="22584">MPHLHLSSRALKVLDTSRQLFNQDGFHNVGVDRIIESSNIAKGTFYKYFQSKEQLVEICLAFQRNLLKEEVRSLIHAYKRLSVDEKLGRIFFLHADLDGLYHLLFKAIFEIKIRYPDAYAIVLEYRSWLVEEVYQLLLVAHANASKVDAEMFLFVVDGAVVELLGGSGVDDPERLIEGGEGLLEAALLIVWGDIRTVF</sequence>
<evidence type="ECO:0000313" key="4">
    <source>
        <dbReference type="EMBL" id="WDZ52963.1"/>
    </source>
</evidence>
<accession>A0AAJ6NM24</accession>
<evidence type="ECO:0000256" key="2">
    <source>
        <dbReference type="PROSITE-ProRule" id="PRU00335"/>
    </source>
</evidence>
<dbReference type="AlphaFoldDB" id="A0AAJ6NM24"/>
<dbReference type="GO" id="GO:0000976">
    <property type="term" value="F:transcription cis-regulatory region binding"/>
    <property type="evidence" value="ECO:0007669"/>
    <property type="project" value="TreeGrafter"/>
</dbReference>
<reference evidence="4" key="2">
    <citation type="submission" date="2023-02" db="EMBL/GenBank/DDBJ databases">
        <authorList>
            <person name="Huang Y."/>
            <person name="Zhang Y."/>
            <person name="Zhang T."/>
            <person name="Wang J."/>
        </authorList>
    </citation>
    <scope>NUCLEOTIDE SEQUENCE</scope>
    <source>
        <strain evidence="4">KJ-1</strain>
    </source>
</reference>
<dbReference type="PROSITE" id="PS50977">
    <property type="entry name" value="HTH_TETR_2"/>
    <property type="match status" value="1"/>
</dbReference>
<dbReference type="InterPro" id="IPR009057">
    <property type="entry name" value="Homeodomain-like_sf"/>
</dbReference>
<feature type="DNA-binding region" description="H-T-H motif" evidence="2">
    <location>
        <begin position="30"/>
        <end position="49"/>
    </location>
</feature>
<dbReference type="PANTHER" id="PTHR30055">
    <property type="entry name" value="HTH-TYPE TRANSCRIPTIONAL REGULATOR RUTR"/>
    <property type="match status" value="1"/>
</dbReference>
<organism evidence="4 5">
    <name type="scientific">Acinetobacter vivianii</name>
    <dbReference type="NCBI Taxonomy" id="1776742"/>
    <lineage>
        <taxon>Bacteria</taxon>
        <taxon>Pseudomonadati</taxon>
        <taxon>Pseudomonadota</taxon>
        <taxon>Gammaproteobacteria</taxon>
        <taxon>Moraxellales</taxon>
        <taxon>Moraxellaceae</taxon>
        <taxon>Acinetobacter</taxon>
    </lineage>
</organism>
<dbReference type="EMBL" id="CP085083">
    <property type="protein sequence ID" value="WDZ52963.1"/>
    <property type="molecule type" value="Genomic_DNA"/>
</dbReference>
<dbReference type="KEGG" id="aviv:LF296_03920"/>
<dbReference type="InterPro" id="IPR050109">
    <property type="entry name" value="HTH-type_TetR-like_transc_reg"/>
</dbReference>
<evidence type="ECO:0000256" key="1">
    <source>
        <dbReference type="ARBA" id="ARBA00023125"/>
    </source>
</evidence>
<feature type="domain" description="HTH tetR-type" evidence="3">
    <location>
        <begin position="7"/>
        <end position="67"/>
    </location>
</feature>